<proteinExistence type="predicted"/>
<keyword evidence="1" id="KW-0479">Metal-binding</keyword>
<keyword evidence="1" id="KW-0862">Zinc</keyword>
<evidence type="ECO:0000259" key="4">
    <source>
        <dbReference type="PROSITE" id="PS50157"/>
    </source>
</evidence>
<evidence type="ECO:0000256" key="1">
    <source>
        <dbReference type="PROSITE-ProRule" id="PRU00042"/>
    </source>
</evidence>
<dbReference type="EMBL" id="HBUF01571077">
    <property type="protein sequence ID" value="CAG6766588.1"/>
    <property type="molecule type" value="Transcribed_RNA"/>
</dbReference>
<evidence type="ECO:0000256" key="3">
    <source>
        <dbReference type="SAM" id="SignalP"/>
    </source>
</evidence>
<feature type="compositionally biased region" description="Basic residues" evidence="2">
    <location>
        <begin position="55"/>
        <end position="65"/>
    </location>
</feature>
<keyword evidence="1" id="KW-0863">Zinc-finger</keyword>
<name>A0A8D9EUW8_9HEMI</name>
<feature type="region of interest" description="Disordered" evidence="2">
    <location>
        <begin position="55"/>
        <end position="83"/>
    </location>
</feature>
<dbReference type="PROSITE" id="PS50157">
    <property type="entry name" value="ZINC_FINGER_C2H2_2"/>
    <property type="match status" value="1"/>
</dbReference>
<feature type="signal peptide" evidence="3">
    <location>
        <begin position="1"/>
        <end position="18"/>
    </location>
</feature>
<sequence>MRIALYLGLVTMIQNAVALNDNQPNTILDTVGEQNCSLTHVSNLTTQYVSRTSKKYTKKNLKSPRKGSLLYSENKTERKGRPTRTLRTHAVPDILLHDINPNLLELKTLATVTHTTLLPNVTRKTRTTLYITPFTKRPGTTKPHYGCPICYKVFRKSDRLQLHMHKVHNLSIHVTIRRFFMTGRGPIISSEYLDFDKFIKNTTFLGEVQYDMIEEMNKVF</sequence>
<organism evidence="5">
    <name type="scientific">Cacopsylla melanoneura</name>
    <dbReference type="NCBI Taxonomy" id="428564"/>
    <lineage>
        <taxon>Eukaryota</taxon>
        <taxon>Metazoa</taxon>
        <taxon>Ecdysozoa</taxon>
        <taxon>Arthropoda</taxon>
        <taxon>Hexapoda</taxon>
        <taxon>Insecta</taxon>
        <taxon>Pterygota</taxon>
        <taxon>Neoptera</taxon>
        <taxon>Paraneoptera</taxon>
        <taxon>Hemiptera</taxon>
        <taxon>Sternorrhyncha</taxon>
        <taxon>Psylloidea</taxon>
        <taxon>Psyllidae</taxon>
        <taxon>Psyllinae</taxon>
        <taxon>Cacopsylla</taxon>
    </lineage>
</organism>
<protein>
    <recommendedName>
        <fullName evidence="4">C2H2-type domain-containing protein</fullName>
    </recommendedName>
</protein>
<feature type="domain" description="C2H2-type" evidence="4">
    <location>
        <begin position="145"/>
        <end position="168"/>
    </location>
</feature>
<dbReference type="EMBL" id="HBUF01571076">
    <property type="protein sequence ID" value="CAG6766587.1"/>
    <property type="molecule type" value="Transcribed_RNA"/>
</dbReference>
<dbReference type="PROSITE" id="PS00028">
    <property type="entry name" value="ZINC_FINGER_C2H2_1"/>
    <property type="match status" value="1"/>
</dbReference>
<evidence type="ECO:0000256" key="2">
    <source>
        <dbReference type="SAM" id="MobiDB-lite"/>
    </source>
</evidence>
<dbReference type="AlphaFoldDB" id="A0A8D9EUW8"/>
<evidence type="ECO:0000313" key="5">
    <source>
        <dbReference type="EMBL" id="CAG6766587.1"/>
    </source>
</evidence>
<keyword evidence="3" id="KW-0732">Signal</keyword>
<dbReference type="GO" id="GO:0008270">
    <property type="term" value="F:zinc ion binding"/>
    <property type="evidence" value="ECO:0007669"/>
    <property type="project" value="UniProtKB-KW"/>
</dbReference>
<reference evidence="5" key="1">
    <citation type="submission" date="2021-05" db="EMBL/GenBank/DDBJ databases">
        <authorList>
            <person name="Alioto T."/>
            <person name="Alioto T."/>
            <person name="Gomez Garrido J."/>
        </authorList>
    </citation>
    <scope>NUCLEOTIDE SEQUENCE</scope>
</reference>
<feature type="chain" id="PRO_5035639600" description="C2H2-type domain-containing protein" evidence="3">
    <location>
        <begin position="19"/>
        <end position="220"/>
    </location>
</feature>
<accession>A0A8D9EUW8</accession>
<dbReference type="InterPro" id="IPR013087">
    <property type="entry name" value="Znf_C2H2_type"/>
</dbReference>